<dbReference type="RefSeq" id="WP_231993598.1">
    <property type="nucleotide sequence ID" value="NZ_SJPQ01000001.1"/>
</dbReference>
<feature type="region of interest" description="Disordered" evidence="1">
    <location>
        <begin position="363"/>
        <end position="412"/>
    </location>
</feature>
<feature type="chain" id="PRO_5022840771" evidence="2">
    <location>
        <begin position="27"/>
        <end position="437"/>
    </location>
</feature>
<comment type="caution">
    <text evidence="4">The sequence shown here is derived from an EMBL/GenBank/DDBJ whole genome shotgun (WGS) entry which is preliminary data.</text>
</comment>
<evidence type="ECO:0000313" key="5">
    <source>
        <dbReference type="Proteomes" id="UP000315440"/>
    </source>
</evidence>
<keyword evidence="5" id="KW-1185">Reference proteome</keyword>
<dbReference type="AlphaFoldDB" id="A0A5C5ZTT0"/>
<feature type="compositionally biased region" description="Basic and acidic residues" evidence="1">
    <location>
        <begin position="382"/>
        <end position="395"/>
    </location>
</feature>
<dbReference type="EMBL" id="SJPQ01000001">
    <property type="protein sequence ID" value="TWT90942.1"/>
    <property type="molecule type" value="Genomic_DNA"/>
</dbReference>
<proteinExistence type="predicted"/>
<protein>
    <submittedName>
        <fullName evidence="4">Inosine-uridine preferring nucleoside hydrolase</fullName>
    </submittedName>
</protein>
<keyword evidence="4" id="KW-0378">Hydrolase</keyword>
<feature type="signal peptide" evidence="2">
    <location>
        <begin position="1"/>
        <end position="26"/>
    </location>
</feature>
<evidence type="ECO:0000256" key="2">
    <source>
        <dbReference type="SAM" id="SignalP"/>
    </source>
</evidence>
<sequence length="437" mass="47931" precursor="true">MLSRQRKHAVSFFGLMGMLAGGAAIAAAGDGALSGGRHRVVVSTDIGGTDPDDFQSMVHLLVYADVLDLEGLISSPYGEGRTESIGEVIDAYEQDYPSLRSHSADYPEPDALRAICKQGALHTPDHSGVGEPTEGSRWLIECARRDDPRPLHVLVWGGIEDLAQALHDAPDILPKLRVYYIGGPNKKWSVDAYNYVEQNHPQLWMIESNATYRGWFVGGEQQGQWSNHGFVDKHIAGHGALGACFVRAKDDIKMGDTPSVARLLRGVSDDPASPSWGGKYARIWDGRKTVFDRHTTADDKAEAFGVVEFVLPKPTGYTAEHSASMVFSHGRPASVGVDEGESLRFRFSPRDAKVWSYEIKSDSPALHGQNGKFDATPPPPERTSKPSESHPHWWTDDPDPATAEGVHPGAKSVNRWRVDYLRDFAERMDRCQGAPAP</sequence>
<feature type="domain" description="Cellulose-binding Sde182 nucleoside hydrolase-like" evidence="3">
    <location>
        <begin position="39"/>
        <end position="280"/>
    </location>
</feature>
<gene>
    <name evidence="4" type="ORF">Mal64_13410</name>
</gene>
<dbReference type="InterPro" id="IPR011483">
    <property type="entry name" value="Sde182_NH-like"/>
</dbReference>
<evidence type="ECO:0000313" key="4">
    <source>
        <dbReference type="EMBL" id="TWT90942.1"/>
    </source>
</evidence>
<dbReference type="GO" id="GO:0016799">
    <property type="term" value="F:hydrolase activity, hydrolyzing N-glycosyl compounds"/>
    <property type="evidence" value="ECO:0007669"/>
    <property type="project" value="InterPro"/>
</dbReference>
<name>A0A5C5ZTT0_9BACT</name>
<accession>A0A5C5ZTT0</accession>
<dbReference type="Proteomes" id="UP000315440">
    <property type="component" value="Unassembled WGS sequence"/>
</dbReference>
<dbReference type="InterPro" id="IPR036452">
    <property type="entry name" value="Ribo_hydro-like"/>
</dbReference>
<evidence type="ECO:0000256" key="1">
    <source>
        <dbReference type="SAM" id="MobiDB-lite"/>
    </source>
</evidence>
<dbReference type="SUPFAM" id="SSF53590">
    <property type="entry name" value="Nucleoside hydrolase"/>
    <property type="match status" value="1"/>
</dbReference>
<evidence type="ECO:0000259" key="3">
    <source>
        <dbReference type="Pfam" id="PF07632"/>
    </source>
</evidence>
<dbReference type="Pfam" id="PF07632">
    <property type="entry name" value="Sde182_NH-like"/>
    <property type="match status" value="1"/>
</dbReference>
<dbReference type="Gene3D" id="3.90.245.10">
    <property type="entry name" value="Ribonucleoside hydrolase-like"/>
    <property type="match status" value="1"/>
</dbReference>
<reference evidence="4 5" key="1">
    <citation type="submission" date="2019-02" db="EMBL/GenBank/DDBJ databases">
        <title>Deep-cultivation of Planctomycetes and their phenomic and genomic characterization uncovers novel biology.</title>
        <authorList>
            <person name="Wiegand S."/>
            <person name="Jogler M."/>
            <person name="Boedeker C."/>
            <person name="Pinto D."/>
            <person name="Vollmers J."/>
            <person name="Rivas-Marin E."/>
            <person name="Kohn T."/>
            <person name="Peeters S.H."/>
            <person name="Heuer A."/>
            <person name="Rast P."/>
            <person name="Oberbeckmann S."/>
            <person name="Bunk B."/>
            <person name="Jeske O."/>
            <person name="Meyerdierks A."/>
            <person name="Storesund J.E."/>
            <person name="Kallscheuer N."/>
            <person name="Luecker S."/>
            <person name="Lage O.M."/>
            <person name="Pohl T."/>
            <person name="Merkel B.J."/>
            <person name="Hornburger P."/>
            <person name="Mueller R.-W."/>
            <person name="Bruemmer F."/>
            <person name="Labrenz M."/>
            <person name="Spormann A.M."/>
            <person name="Op Den Camp H."/>
            <person name="Overmann J."/>
            <person name="Amann R."/>
            <person name="Jetten M.S.M."/>
            <person name="Mascher T."/>
            <person name="Medema M.H."/>
            <person name="Devos D.P."/>
            <person name="Kaster A.-K."/>
            <person name="Ovreas L."/>
            <person name="Rohde M."/>
            <person name="Galperin M.Y."/>
            <person name="Jogler C."/>
        </authorList>
    </citation>
    <scope>NUCLEOTIDE SEQUENCE [LARGE SCALE GENOMIC DNA]</scope>
    <source>
        <strain evidence="4 5">Mal64</strain>
    </source>
</reference>
<organism evidence="4 5">
    <name type="scientific">Pseudobythopirellula maris</name>
    <dbReference type="NCBI Taxonomy" id="2527991"/>
    <lineage>
        <taxon>Bacteria</taxon>
        <taxon>Pseudomonadati</taxon>
        <taxon>Planctomycetota</taxon>
        <taxon>Planctomycetia</taxon>
        <taxon>Pirellulales</taxon>
        <taxon>Lacipirellulaceae</taxon>
        <taxon>Pseudobythopirellula</taxon>
    </lineage>
</organism>
<keyword evidence="2" id="KW-0732">Signal</keyword>